<evidence type="ECO:0000313" key="3">
    <source>
        <dbReference type="Proteomes" id="UP001176806"/>
    </source>
</evidence>
<gene>
    <name evidence="2" type="ORF">Q4Q40_19255</name>
</gene>
<keyword evidence="1" id="KW-0812">Transmembrane</keyword>
<dbReference type="RefSeq" id="WP_303303626.1">
    <property type="nucleotide sequence ID" value="NZ_BAABDA010000028.1"/>
</dbReference>
<sequence>MMKIARYIIRFLLTSMFIWAGIEKLFLPYNPSVFRANTAEAAEGNLPY</sequence>
<accession>A0ABT8WT25</accession>
<evidence type="ECO:0000313" key="2">
    <source>
        <dbReference type="EMBL" id="MDO5976342.1"/>
    </source>
</evidence>
<evidence type="ECO:0000256" key="1">
    <source>
        <dbReference type="SAM" id="Phobius"/>
    </source>
</evidence>
<reference evidence="2" key="1">
    <citation type="submission" date="2023-07" db="EMBL/GenBank/DDBJ databases">
        <title>Two novel species in the genus Flavivirga.</title>
        <authorList>
            <person name="Kwon K."/>
        </authorList>
    </citation>
    <scope>NUCLEOTIDE SEQUENCE</scope>
    <source>
        <strain evidence="2">KACC 14158</strain>
    </source>
</reference>
<keyword evidence="3" id="KW-1185">Reference proteome</keyword>
<dbReference type="Proteomes" id="UP001176806">
    <property type="component" value="Unassembled WGS sequence"/>
</dbReference>
<proteinExistence type="predicted"/>
<name>A0ABT8WT25_9FLAO</name>
<comment type="caution">
    <text evidence="2">The sequence shown here is derived from an EMBL/GenBank/DDBJ whole genome shotgun (WGS) entry which is preliminary data.</text>
</comment>
<dbReference type="EMBL" id="JAUOEL010000007">
    <property type="protein sequence ID" value="MDO5976342.1"/>
    <property type="molecule type" value="Genomic_DNA"/>
</dbReference>
<protein>
    <submittedName>
        <fullName evidence="2">Uncharacterized protein</fullName>
    </submittedName>
</protein>
<keyword evidence="1" id="KW-0472">Membrane</keyword>
<keyword evidence="1" id="KW-1133">Transmembrane helix</keyword>
<organism evidence="2 3">
    <name type="scientific">Flavivirga jejuensis</name>
    <dbReference type="NCBI Taxonomy" id="870487"/>
    <lineage>
        <taxon>Bacteria</taxon>
        <taxon>Pseudomonadati</taxon>
        <taxon>Bacteroidota</taxon>
        <taxon>Flavobacteriia</taxon>
        <taxon>Flavobacteriales</taxon>
        <taxon>Flavobacteriaceae</taxon>
        <taxon>Flavivirga</taxon>
    </lineage>
</organism>
<feature type="transmembrane region" description="Helical" evidence="1">
    <location>
        <begin position="7"/>
        <end position="27"/>
    </location>
</feature>